<dbReference type="AlphaFoldDB" id="A0A6H2A797"/>
<name>A0A6H2A797_9ZZZZ</name>
<evidence type="ECO:0000256" key="1">
    <source>
        <dbReference type="SAM" id="MobiDB-lite"/>
    </source>
</evidence>
<evidence type="ECO:0000313" key="3">
    <source>
        <dbReference type="EMBL" id="QJI05472.1"/>
    </source>
</evidence>
<sequence length="128" mass="14760">MKSSIKGKIDFKPLLSAGFISLNNDASRSLANDKQNGVPETETETETETEKKTYGEFKNILLTDEELQKLKDRFTDSGAQERIESISSYVASKKKKYASHYATILTWERKRQEEGKSDDWKRRFLQSD</sequence>
<organism evidence="2">
    <name type="scientific">viral metagenome</name>
    <dbReference type="NCBI Taxonomy" id="1070528"/>
    <lineage>
        <taxon>unclassified sequences</taxon>
        <taxon>metagenomes</taxon>
        <taxon>organismal metagenomes</taxon>
    </lineage>
</organism>
<gene>
    <name evidence="2" type="ORF">TM448A01013_0017</name>
    <name evidence="3" type="ORF">TM448B01188_0012</name>
</gene>
<proteinExistence type="predicted"/>
<reference evidence="2" key="1">
    <citation type="submission" date="2020-03" db="EMBL/GenBank/DDBJ databases">
        <title>The deep terrestrial virosphere.</title>
        <authorList>
            <person name="Holmfeldt K."/>
            <person name="Nilsson E."/>
            <person name="Simone D."/>
            <person name="Lopez-Fernandez M."/>
            <person name="Wu X."/>
            <person name="de Brujin I."/>
            <person name="Lundin D."/>
            <person name="Andersson A."/>
            <person name="Bertilsson S."/>
            <person name="Dopson M."/>
        </authorList>
    </citation>
    <scope>NUCLEOTIDE SEQUENCE</scope>
    <source>
        <strain evidence="2">TM448A01013</strain>
        <strain evidence="3">TM448B01188</strain>
    </source>
</reference>
<dbReference type="EMBL" id="MT145202">
    <property type="protein sequence ID" value="QJA55330.1"/>
    <property type="molecule type" value="Genomic_DNA"/>
</dbReference>
<dbReference type="EMBL" id="MT145203">
    <property type="protein sequence ID" value="QJI05472.1"/>
    <property type="molecule type" value="Genomic_DNA"/>
</dbReference>
<protein>
    <submittedName>
        <fullName evidence="2">Uncharacterized protein</fullName>
    </submittedName>
</protein>
<accession>A0A6H2A797</accession>
<feature type="region of interest" description="Disordered" evidence="1">
    <location>
        <begin position="28"/>
        <end position="50"/>
    </location>
</feature>
<evidence type="ECO:0000313" key="2">
    <source>
        <dbReference type="EMBL" id="QJA55330.1"/>
    </source>
</evidence>